<evidence type="ECO:0000256" key="2">
    <source>
        <dbReference type="ARBA" id="ARBA00023043"/>
    </source>
</evidence>
<dbReference type="Pfam" id="PF12796">
    <property type="entry name" value="Ank_2"/>
    <property type="match status" value="2"/>
</dbReference>
<dbReference type="PANTHER" id="PTHR24198:SF193">
    <property type="match status" value="1"/>
</dbReference>
<sequence length="350" mass="38345">MRELALNCLAWMIYAQRPLSTPELQHALATSSKCKTRQDLHLDRPGVILEACGNLLEEANGAIRPIHYTVQEFLTTAAQEQSLSTVRTQLLDSSSMHARLSVACLAYIHLSAFDRPAGDDYDLYSRLRDSSFAGYACQSFDYHIVKCSDISLDAMAQLEKLFQQESQYLAAVLQIRMLREGFDYGSVIRHFDRMQFLVSASTIVYSTGLYNVPSVRQRWVGDAPPTYALHLASSAGLSSAVVRLLDAGCDTNERDGSGGTPLYHACLEAHLKIVHTLLSASADVNAQGEHYGNALQAASYGGHEAVVRLLLDKGADFNAQGGHYGNALRVASHEGHEAVVRLLRDKGAVM</sequence>
<feature type="domain" description="GPI inositol-deacylase winged helix" evidence="4">
    <location>
        <begin position="2"/>
        <end position="78"/>
    </location>
</feature>
<dbReference type="Proteomes" id="UP000799777">
    <property type="component" value="Unassembled WGS sequence"/>
</dbReference>
<evidence type="ECO:0000256" key="3">
    <source>
        <dbReference type="PROSITE-ProRule" id="PRU00023"/>
    </source>
</evidence>
<comment type="caution">
    <text evidence="5">The sequence shown here is derived from an EMBL/GenBank/DDBJ whole genome shotgun (WGS) entry which is preliminary data.</text>
</comment>
<keyword evidence="1" id="KW-0677">Repeat</keyword>
<protein>
    <submittedName>
        <fullName evidence="5">Ankyrin</fullName>
    </submittedName>
</protein>
<dbReference type="PROSITE" id="PS50088">
    <property type="entry name" value="ANK_REPEAT"/>
    <property type="match status" value="2"/>
</dbReference>
<feature type="repeat" description="ANK" evidence="3">
    <location>
        <begin position="257"/>
        <end position="289"/>
    </location>
</feature>
<feature type="repeat" description="ANK" evidence="3">
    <location>
        <begin position="290"/>
        <end position="322"/>
    </location>
</feature>
<dbReference type="PANTHER" id="PTHR24198">
    <property type="entry name" value="ANKYRIN REPEAT AND PROTEIN KINASE DOMAIN-CONTAINING PROTEIN"/>
    <property type="match status" value="1"/>
</dbReference>
<dbReference type="InterPro" id="IPR054471">
    <property type="entry name" value="GPIID_WHD"/>
</dbReference>
<gene>
    <name evidence="5" type="ORF">EK21DRAFT_95552</name>
</gene>
<evidence type="ECO:0000256" key="1">
    <source>
        <dbReference type="ARBA" id="ARBA00022737"/>
    </source>
</evidence>
<name>A0A9P4GTG4_9PLEO</name>
<dbReference type="OrthoDB" id="4772757at2759"/>
<proteinExistence type="predicted"/>
<dbReference type="EMBL" id="ML978495">
    <property type="protein sequence ID" value="KAF2022633.1"/>
    <property type="molecule type" value="Genomic_DNA"/>
</dbReference>
<dbReference type="InterPro" id="IPR036770">
    <property type="entry name" value="Ankyrin_rpt-contain_sf"/>
</dbReference>
<dbReference type="PROSITE" id="PS50297">
    <property type="entry name" value="ANK_REP_REGION"/>
    <property type="match status" value="2"/>
</dbReference>
<dbReference type="Pfam" id="PF22939">
    <property type="entry name" value="WHD_GPIID"/>
    <property type="match status" value="1"/>
</dbReference>
<dbReference type="InterPro" id="IPR002110">
    <property type="entry name" value="Ankyrin_rpt"/>
</dbReference>
<dbReference type="PRINTS" id="PR01415">
    <property type="entry name" value="ANKYRIN"/>
</dbReference>
<dbReference type="AlphaFoldDB" id="A0A9P4GTG4"/>
<organism evidence="5 6">
    <name type="scientific">Setomelanomma holmii</name>
    <dbReference type="NCBI Taxonomy" id="210430"/>
    <lineage>
        <taxon>Eukaryota</taxon>
        <taxon>Fungi</taxon>
        <taxon>Dikarya</taxon>
        <taxon>Ascomycota</taxon>
        <taxon>Pezizomycotina</taxon>
        <taxon>Dothideomycetes</taxon>
        <taxon>Pleosporomycetidae</taxon>
        <taxon>Pleosporales</taxon>
        <taxon>Pleosporineae</taxon>
        <taxon>Phaeosphaeriaceae</taxon>
        <taxon>Setomelanomma</taxon>
    </lineage>
</organism>
<evidence type="ECO:0000313" key="5">
    <source>
        <dbReference type="EMBL" id="KAF2022633.1"/>
    </source>
</evidence>
<accession>A0A9P4GTG4</accession>
<dbReference type="Gene3D" id="1.25.40.20">
    <property type="entry name" value="Ankyrin repeat-containing domain"/>
    <property type="match status" value="1"/>
</dbReference>
<dbReference type="SUPFAM" id="SSF48403">
    <property type="entry name" value="Ankyrin repeat"/>
    <property type="match status" value="1"/>
</dbReference>
<keyword evidence="2 3" id="KW-0040">ANK repeat</keyword>
<keyword evidence="6" id="KW-1185">Reference proteome</keyword>
<evidence type="ECO:0000313" key="6">
    <source>
        <dbReference type="Proteomes" id="UP000799777"/>
    </source>
</evidence>
<reference evidence="5" key="1">
    <citation type="journal article" date="2020" name="Stud. Mycol.">
        <title>101 Dothideomycetes genomes: a test case for predicting lifestyles and emergence of pathogens.</title>
        <authorList>
            <person name="Haridas S."/>
            <person name="Albert R."/>
            <person name="Binder M."/>
            <person name="Bloem J."/>
            <person name="Labutti K."/>
            <person name="Salamov A."/>
            <person name="Andreopoulos B."/>
            <person name="Baker S."/>
            <person name="Barry K."/>
            <person name="Bills G."/>
            <person name="Bluhm B."/>
            <person name="Cannon C."/>
            <person name="Castanera R."/>
            <person name="Culley D."/>
            <person name="Daum C."/>
            <person name="Ezra D."/>
            <person name="Gonzalez J."/>
            <person name="Henrissat B."/>
            <person name="Kuo A."/>
            <person name="Liang C."/>
            <person name="Lipzen A."/>
            <person name="Lutzoni F."/>
            <person name="Magnuson J."/>
            <person name="Mondo S."/>
            <person name="Nolan M."/>
            <person name="Ohm R."/>
            <person name="Pangilinan J."/>
            <person name="Park H.-J."/>
            <person name="Ramirez L."/>
            <person name="Alfaro M."/>
            <person name="Sun H."/>
            <person name="Tritt A."/>
            <person name="Yoshinaga Y."/>
            <person name="Zwiers L.-H."/>
            <person name="Turgeon B."/>
            <person name="Goodwin S."/>
            <person name="Spatafora J."/>
            <person name="Crous P."/>
            <person name="Grigoriev I."/>
        </authorList>
    </citation>
    <scope>NUCLEOTIDE SEQUENCE</scope>
    <source>
        <strain evidence="5">CBS 110217</strain>
    </source>
</reference>
<dbReference type="SMART" id="SM00248">
    <property type="entry name" value="ANK"/>
    <property type="match status" value="3"/>
</dbReference>
<evidence type="ECO:0000259" key="4">
    <source>
        <dbReference type="Pfam" id="PF22939"/>
    </source>
</evidence>